<proteinExistence type="predicted"/>
<sequence length="338" mass="39986">MEVEKNNLKELNFAKNKINSWYAREGNKMLNIISRPYNSSILFSEIIFSLLKKNKKVVYIINGYDNNWELVKYIKEHLGDIRYSYVKQLNGTIENGVLYFISSSNVDVLKEEIELIIYDDITSFSNCSKLQITERIERVYRYTNKIIIYSIENVFNNIQKLELGGILNSYPMIEPRFITTRINLEEDIPYLLYEYFKWFKENGRRVVIHTPSKDSADKVYELYKNKISIFSDVTVIRFSEQDEIKKFEKRITNQKEPVMIITEYIGESLKTFGNIDVIVLKAHKSRFDYKKIVFLCGKVGYRNSEFGEMILVANEITSSMEKAKEITRELNKLVWEKQ</sequence>
<protein>
    <submittedName>
        <fullName evidence="1">Uncharacterized protein</fullName>
    </submittedName>
</protein>
<organism evidence="1 2">
    <name type="scientific">Clostridium paridis</name>
    <dbReference type="NCBI Taxonomy" id="2803863"/>
    <lineage>
        <taxon>Bacteria</taxon>
        <taxon>Bacillati</taxon>
        <taxon>Bacillota</taxon>
        <taxon>Clostridia</taxon>
        <taxon>Eubacteriales</taxon>
        <taxon>Clostridiaceae</taxon>
        <taxon>Clostridium</taxon>
    </lineage>
</organism>
<dbReference type="Proteomes" id="UP000623681">
    <property type="component" value="Unassembled WGS sequence"/>
</dbReference>
<evidence type="ECO:0000313" key="1">
    <source>
        <dbReference type="EMBL" id="MBL4932661.1"/>
    </source>
</evidence>
<dbReference type="EMBL" id="JAESWA010000022">
    <property type="protein sequence ID" value="MBL4932661.1"/>
    <property type="molecule type" value="Genomic_DNA"/>
</dbReference>
<comment type="caution">
    <text evidence="1">The sequence shown here is derived from an EMBL/GenBank/DDBJ whole genome shotgun (WGS) entry which is preliminary data.</text>
</comment>
<dbReference type="SUPFAM" id="SSF52540">
    <property type="entry name" value="P-loop containing nucleoside triphosphate hydrolases"/>
    <property type="match status" value="1"/>
</dbReference>
<dbReference type="Gene3D" id="3.40.50.300">
    <property type="entry name" value="P-loop containing nucleotide triphosphate hydrolases"/>
    <property type="match status" value="1"/>
</dbReference>
<keyword evidence="2" id="KW-1185">Reference proteome</keyword>
<name>A0A937FJG7_9CLOT</name>
<evidence type="ECO:0000313" key="2">
    <source>
        <dbReference type="Proteomes" id="UP000623681"/>
    </source>
</evidence>
<accession>A0A937FJG7</accession>
<reference evidence="1" key="1">
    <citation type="submission" date="2021-01" db="EMBL/GenBank/DDBJ databases">
        <title>Genome public.</title>
        <authorList>
            <person name="Liu C."/>
            <person name="Sun Q."/>
        </authorList>
    </citation>
    <scope>NUCLEOTIDE SEQUENCE</scope>
    <source>
        <strain evidence="1">YIM B02565</strain>
    </source>
</reference>
<dbReference type="InterPro" id="IPR027417">
    <property type="entry name" value="P-loop_NTPase"/>
</dbReference>
<dbReference type="AlphaFoldDB" id="A0A937FJG7"/>
<gene>
    <name evidence="1" type="ORF">JK634_12635</name>
</gene>
<dbReference type="RefSeq" id="WP_202768005.1">
    <property type="nucleotide sequence ID" value="NZ_JAESWA010000022.1"/>
</dbReference>